<feature type="region of interest" description="Disordered" evidence="1">
    <location>
        <begin position="1740"/>
        <end position="1791"/>
    </location>
</feature>
<feature type="compositionally biased region" description="Polar residues" evidence="1">
    <location>
        <begin position="1777"/>
        <end position="1791"/>
    </location>
</feature>
<feature type="region of interest" description="Disordered" evidence="1">
    <location>
        <begin position="1691"/>
        <end position="1718"/>
    </location>
</feature>
<proteinExistence type="predicted"/>
<protein>
    <submittedName>
        <fullName evidence="4">Anaphase-promoting complex subunit 4</fullName>
    </submittedName>
</protein>
<gene>
    <name evidence="2" type="ORF">TASK_LOCUS752</name>
</gene>
<dbReference type="EMBL" id="UYRS01000114">
    <property type="protein sequence ID" value="VDK21724.1"/>
    <property type="molecule type" value="Genomic_DNA"/>
</dbReference>
<dbReference type="OrthoDB" id="6260445at2759"/>
<evidence type="ECO:0000256" key="1">
    <source>
        <dbReference type="SAM" id="MobiDB-lite"/>
    </source>
</evidence>
<organism evidence="4">
    <name type="scientific">Taenia asiatica</name>
    <name type="common">Asian tapeworm</name>
    <dbReference type="NCBI Taxonomy" id="60517"/>
    <lineage>
        <taxon>Eukaryota</taxon>
        <taxon>Metazoa</taxon>
        <taxon>Spiralia</taxon>
        <taxon>Lophotrochozoa</taxon>
        <taxon>Platyhelminthes</taxon>
        <taxon>Cestoda</taxon>
        <taxon>Eucestoda</taxon>
        <taxon>Cyclophyllidea</taxon>
        <taxon>Taeniidae</taxon>
        <taxon>Taenia</taxon>
    </lineage>
</organism>
<reference evidence="2 3" key="2">
    <citation type="submission" date="2018-11" db="EMBL/GenBank/DDBJ databases">
        <authorList>
            <consortium name="Pathogen Informatics"/>
        </authorList>
    </citation>
    <scope>NUCLEOTIDE SEQUENCE [LARGE SCALE GENOMIC DNA]</scope>
</reference>
<feature type="compositionally biased region" description="Acidic residues" evidence="1">
    <location>
        <begin position="1700"/>
        <end position="1712"/>
    </location>
</feature>
<evidence type="ECO:0000313" key="3">
    <source>
        <dbReference type="Proteomes" id="UP000282613"/>
    </source>
</evidence>
<keyword evidence="3" id="KW-1185">Reference proteome</keyword>
<dbReference type="Proteomes" id="UP000282613">
    <property type="component" value="Unassembled WGS sequence"/>
</dbReference>
<dbReference type="WBParaSite" id="TASK_0000075101-mRNA-1">
    <property type="protein sequence ID" value="TASK_0000075101-mRNA-1"/>
    <property type="gene ID" value="TASK_0000075101"/>
</dbReference>
<reference evidence="4" key="1">
    <citation type="submission" date="2016-04" db="UniProtKB">
        <authorList>
            <consortium name="WormBaseParasite"/>
        </authorList>
    </citation>
    <scope>IDENTIFICATION</scope>
</reference>
<sequence length="1791" mass="202719">MLQPLDVEHCLASLSRSIPTLQWWRFELSKPDHRKHVWISLPADVEVVCGKTSLLPKNSHLLGRLHVLHWGADCLVQGIHITPSEKDQIICIETRASDQDPRIFWIDVNQLAVTIAANGIQEIVDTSRPTQPLLGSRIWGWLSGLQIFCSQPQSITERCFLIPVDFSNRDDIAVLLSHSTKSDRVAVYKPTSPSRKLIVVNPRTNELYSCRLDSTSSPFGNAGLKVEMKEAVAEDEEENEELAFPASMMDEEATKRDTKLSETLVEIEDFFCRVIWTIQHPSDGCVGRDTNVEAQRCRIAMQLDEMQSCEEEDLKVHESNASLSLLEKLLGILTSLLEIGEMVNMHRRRDESCVLRLVDQKMPELTSWVDKSQLEEGNVPLPQARHTLNQLTCIQSAMQIFVGKAKPTTNLEAMIEKVKFCVGESLKNEIQEKECCGWIPCILSEGIQQSLSIPQELLTDLRAIHDHAFAIYKQLEMYIPLVCEHSGLYALAVRLTNILERSTDKKLSQWQISQMEQELDRCEAECAVEILASGKENHAFIKMVIRSLLEHTSVARKVIDGVTAIQEPQFLTSTSNLPSPSAFFEALLIGWYLQTRSTTDSQVDELVCRLEQEVSVTLQNTPQLHLRISEMEEFLSQMPPIFTPYDAEASSLRDASLILSDVMLRLNSAVQLLERMAFLTNLHLSQRLETLRFAYPGVLEGLTRCFRALEALLRELSEWRKCIVLVDDSDQHGTATQAVIEVVNFAINTITQELQNVTGIKFFNVPDFLSEILEWLTSFRSSLLGFRKMSCQYRLEKSVNYSHSSALLHELLNLEWLLADTRLQSQRDLAHEIGGTAAGDLKTSWMASILKILEDIEPNKRRRLLNLLEGMERSSREQRQSLLELLMGSWKTVKSFEGVTLLKYIVTRTEGFADLKVQLLEEKYLKTDDQSNVCEKPNSDVCKETFYTLMKDLSEEFRKLHDKQNGICDDLKIAECLRKSEILVEIGSQYMATSKCSLHPIDRVLFSYWPEALLKLIAADQSRGNKRSPADWRICALDFRNAVARRLAKGSFHIAGEGFPQVETKDVDGSLANLRMAIEEADRILHGIQDDFGMDTKDVWQACLRLHDLFKSYTSQLGRQINDLTLPTLRAVKKDLQSLDSRISELAHGGSSPGVLDDCSQSVAHLEESLQALRQTARILFTCLATDSKLSPQVTPSKHLDVNELYKRAVKLVNDYEASEIGCQILEAWQRLQSIADKLGRLQAGLPLTESFSNYEALTVHSPIASTSDIHLDGFSSASMARKRSWSLLEILGSHECLYPGCRGKKRDKHEGQIADDGLLHDLHGFYSLLCSEFHDRAMRIPVEVITSNTQKAASNEVALMNLRQEWHRDMDLVNQFNSLQRRAKMDGSQRSEVKTSLGLIEAIWGETTPPNVSFEATERLATVSSWLCEVELHLDLDVLPRLQTAWKNSAGTDTLSVVEECVYKMNEIAEDLEGLEKNGILAERHLKTVKHSLQTGWFNVREFLLNRCVGPAFHEDSTSARYFPLVDDFLRHSAELGFQDCGLKATHTRLCNQYLLHGLTQRAHHPVEGGRKFCSTNRSLRLLFLPSWLTERCRIVQHRPPIALTIHSIPDISTEIYPPLSNATELAFHSPKCAALQSRRWFSLPDIRSQSPIHQDYKVNSNFIASNDEAEVNSPRETPNEVVMKTSQLSFSALPSEDEKTEAEEEEEPTISEDPRDLALVRDVQLLLAQLKSQHLPVTNNMDVDTDKKNSEPNECQESEERERSTTLTPPGCQVSRVSNDTRCQANNFT</sequence>
<name>A0A158R6R7_TAEAS</name>
<accession>A0A158R6R7</accession>
<evidence type="ECO:0000313" key="2">
    <source>
        <dbReference type="EMBL" id="VDK21724.1"/>
    </source>
</evidence>
<evidence type="ECO:0000313" key="4">
    <source>
        <dbReference type="WBParaSite" id="TASK_0000075101-mRNA-1"/>
    </source>
</evidence>